<evidence type="ECO:0000313" key="2">
    <source>
        <dbReference type="EMBL" id="EGO64660.1"/>
    </source>
</evidence>
<dbReference type="EMBL" id="AFGF01000050">
    <property type="protein sequence ID" value="EGO64660.1"/>
    <property type="molecule type" value="Genomic_DNA"/>
</dbReference>
<evidence type="ECO:0000313" key="3">
    <source>
        <dbReference type="Proteomes" id="UP000003240"/>
    </source>
</evidence>
<dbReference type="Gene3D" id="3.20.20.20">
    <property type="entry name" value="Dihydropteroate synthase-like"/>
    <property type="match status" value="1"/>
</dbReference>
<name>F7NGS9_9FIRM</name>
<dbReference type="PANTHER" id="PTHR36214:SF5">
    <property type="entry name" value="ACETYL-COA DECARBONYLASE_SYNTHASE COMPLEX SUBUNIT DELTA"/>
    <property type="match status" value="1"/>
</dbReference>
<dbReference type="InterPro" id="IPR004486">
    <property type="entry name" value="CO_DH/Ac-CoA_synth_dsu"/>
</dbReference>
<accession>F7NGS9</accession>
<dbReference type="NCBIfam" id="TIGR00381">
    <property type="entry name" value="cdhD"/>
    <property type="match status" value="1"/>
</dbReference>
<dbReference type="OrthoDB" id="148113at2"/>
<evidence type="ECO:0000259" key="1">
    <source>
        <dbReference type="Pfam" id="PF03599"/>
    </source>
</evidence>
<comment type="caution">
    <text evidence="2">The sequence shown here is derived from an EMBL/GenBank/DDBJ whole genome shotgun (WGS) entry which is preliminary data.</text>
</comment>
<dbReference type="SUPFAM" id="SSF51717">
    <property type="entry name" value="Dihydropteroate synthetase-like"/>
    <property type="match status" value="1"/>
</dbReference>
<feature type="domain" description="CO dehydrogenase/acetyl-CoA synthase delta subunit TIM barrel" evidence="1">
    <location>
        <begin position="18"/>
        <end position="264"/>
    </location>
</feature>
<dbReference type="NCBIfam" id="NF003376">
    <property type="entry name" value="PRK04452.1-2"/>
    <property type="match status" value="1"/>
</dbReference>
<organism evidence="2 3">
    <name type="scientific">Acetonema longum DSM 6540</name>
    <dbReference type="NCBI Taxonomy" id="1009370"/>
    <lineage>
        <taxon>Bacteria</taxon>
        <taxon>Bacillati</taxon>
        <taxon>Bacillota</taxon>
        <taxon>Negativicutes</taxon>
        <taxon>Acetonemataceae</taxon>
        <taxon>Acetonema</taxon>
    </lineage>
</organism>
<dbReference type="PANTHER" id="PTHR36214">
    <property type="match status" value="1"/>
</dbReference>
<dbReference type="InterPro" id="IPR011005">
    <property type="entry name" value="Dihydropteroate_synth-like_sf"/>
</dbReference>
<proteinExistence type="predicted"/>
<sequence length="324" mass="34886">MALQILKERNSGKITSVVLGATKEQGGTRTSVVTVGGDTALPFLQFEGEFPYKPVIAMEVQSRVPEQWNEVVKAPFADVVANPAAWAKKCVEQYGAEVIYLKLAGADPDLENHSPEECVKIVKDVLAAVGVPLIVSGCGNEEKDNQVMPLVAEATSGENLLLGVAEQENYKSIVAAAMVHKHNVIALTPCDINICKQLNILITEMGLPLDKIVVDPGAGGLGYGIEYTYSILERGRLGALQGDRMLSTPIIASVGYEAWRAKEANAPHSDFPAWGDQAERGILWEAMTATALLQGGVHILIMRHPEAIELVRKNIAELMVPQAV</sequence>
<reference evidence="2 3" key="1">
    <citation type="journal article" date="2011" name="EMBO J.">
        <title>Structural diversity of bacterial flagellar motors.</title>
        <authorList>
            <person name="Chen S."/>
            <person name="Beeby M."/>
            <person name="Murphy G.E."/>
            <person name="Leadbetter J.R."/>
            <person name="Hendrixson D.R."/>
            <person name="Briegel A."/>
            <person name="Li Z."/>
            <person name="Shi J."/>
            <person name="Tocheva E.I."/>
            <person name="Muller A."/>
            <person name="Dobro M.J."/>
            <person name="Jensen G.J."/>
        </authorList>
    </citation>
    <scope>NUCLEOTIDE SEQUENCE [LARGE SCALE GENOMIC DNA]</scope>
    <source>
        <strain evidence="2 3">DSM 6540</strain>
    </source>
</reference>
<dbReference type="InterPro" id="IPR016041">
    <property type="entry name" value="Ac-CoA_synth_d_su_TIM-brl"/>
</dbReference>
<gene>
    <name evidence="2" type="ORF">ALO_06353</name>
</gene>
<dbReference type="Pfam" id="PF03599">
    <property type="entry name" value="CdhD"/>
    <property type="match status" value="1"/>
</dbReference>
<dbReference type="GO" id="GO:0006730">
    <property type="term" value="P:one-carbon metabolic process"/>
    <property type="evidence" value="ECO:0007669"/>
    <property type="project" value="InterPro"/>
</dbReference>
<protein>
    <submittedName>
        <fullName evidence="2">Acetyl-CoA decarbonylase/synthase complex subunit delta</fullName>
    </submittedName>
</protein>
<keyword evidence="3" id="KW-1185">Reference proteome</keyword>
<dbReference type="AlphaFoldDB" id="F7NGS9"/>
<dbReference type="InterPro" id="IPR051069">
    <property type="entry name" value="ACDS_complex_subunit"/>
</dbReference>
<dbReference type="eggNOG" id="COG2069">
    <property type="taxonomic scope" value="Bacteria"/>
</dbReference>
<dbReference type="STRING" id="1009370.ALO_06353"/>
<dbReference type="RefSeq" id="WP_004093931.1">
    <property type="nucleotide sequence ID" value="NZ_AFGF01000050.1"/>
</dbReference>
<dbReference type="Proteomes" id="UP000003240">
    <property type="component" value="Unassembled WGS sequence"/>
</dbReference>